<accession>A0ABS4WKK2</accession>
<dbReference type="EMBL" id="JAGIOE010000001">
    <property type="protein sequence ID" value="MBP2376104.1"/>
    <property type="molecule type" value="Genomic_DNA"/>
</dbReference>
<comment type="caution">
    <text evidence="1">The sequence shown here is derived from an EMBL/GenBank/DDBJ whole genome shotgun (WGS) entry which is preliminary data.</text>
</comment>
<gene>
    <name evidence="1" type="ORF">JOF46_004016</name>
</gene>
<proteinExistence type="predicted"/>
<name>A0ABS4WKK2_9MICC</name>
<protein>
    <recommendedName>
        <fullName evidence="3">PH domain-containing protein</fullName>
    </recommendedName>
</protein>
<evidence type="ECO:0000313" key="1">
    <source>
        <dbReference type="EMBL" id="MBP2376104.1"/>
    </source>
</evidence>
<dbReference type="Proteomes" id="UP000766570">
    <property type="component" value="Unassembled WGS sequence"/>
</dbReference>
<sequence length="43" mass="4913">MAGGVRTSSDDVDKWMRSINAKLGFLPAETEMIMNKERARDQR</sequence>
<keyword evidence="2" id="KW-1185">Reference proteome</keyword>
<organism evidence="1 2">
    <name type="scientific">Paeniglutamicibacter psychrophenolicus</name>
    <dbReference type="NCBI Taxonomy" id="257454"/>
    <lineage>
        <taxon>Bacteria</taxon>
        <taxon>Bacillati</taxon>
        <taxon>Actinomycetota</taxon>
        <taxon>Actinomycetes</taxon>
        <taxon>Micrococcales</taxon>
        <taxon>Micrococcaceae</taxon>
        <taxon>Paeniglutamicibacter</taxon>
    </lineage>
</organism>
<reference evidence="1 2" key="1">
    <citation type="submission" date="2021-03" db="EMBL/GenBank/DDBJ databases">
        <title>Sequencing the genomes of 1000 actinobacteria strains.</title>
        <authorList>
            <person name="Klenk H.-P."/>
        </authorList>
    </citation>
    <scope>NUCLEOTIDE SEQUENCE [LARGE SCALE GENOMIC DNA]</scope>
    <source>
        <strain evidence="1 2">DSM 15454</strain>
    </source>
</reference>
<evidence type="ECO:0008006" key="3">
    <source>
        <dbReference type="Google" id="ProtNLM"/>
    </source>
</evidence>
<evidence type="ECO:0000313" key="2">
    <source>
        <dbReference type="Proteomes" id="UP000766570"/>
    </source>
</evidence>